<evidence type="ECO:0000256" key="4">
    <source>
        <dbReference type="ARBA" id="ARBA00011881"/>
    </source>
</evidence>
<evidence type="ECO:0000256" key="7">
    <source>
        <dbReference type="ARBA" id="ARBA00022553"/>
    </source>
</evidence>
<feature type="active site" evidence="12">
    <location>
        <position position="173"/>
    </location>
</feature>
<evidence type="ECO:0000256" key="9">
    <source>
        <dbReference type="ARBA" id="ARBA00023239"/>
    </source>
</evidence>
<evidence type="ECO:0000256" key="10">
    <source>
        <dbReference type="ARBA" id="ARBA00023300"/>
    </source>
</evidence>
<comment type="caution">
    <text evidence="14">The sequence shown here is derived from an EMBL/GenBank/DDBJ whole genome shotgun (WGS) entry which is preliminary data.</text>
</comment>
<evidence type="ECO:0000313" key="15">
    <source>
        <dbReference type="Proteomes" id="UP001151760"/>
    </source>
</evidence>
<sequence>MAYNKNFEKLASIDAQLRLLVPGKVSEDDKLIEYDALLLDKFLDILQDLHGEGLKETVQECYELSAEYEGKHDPKKLEELGSVLTSLDPADSIVIAKAFSHMLNLANLAEEVQIAYRRRIKLKKGDFVDEANATTESDIEETLKRLVHKLKKSPEEVFDALKNQTVDLVFTAHPTQSVRRSLLQKHGRIRDCLAQLYAKDITPDDKQELDEALHREIQAAFRTDEIRRTPPTPQDEMRAGMSYFHETIWKGVPKFLRRVDTALKNIGINERVPYNAPLIQFSSWMGGDRDGNPRVTPEVTRDVCLLARMMAANMYFSQIEDLMFEMSMWRCSDELRVKAEEFVRSSSKSDVKHYIEFWKPIPPTEPYRVILGDVRDKLYNTRERARHLLAHDVSEIPEELVYTNIEQFLEPLELCYRSLCACGDRAIADGSLLDFLRQVSTFGLSLVRLDIRQESDRHTDVLDAITQHLQIGSYREWSEEKRQEWLLSELRGKRPLFGHDLPRTEEVADVLDTFQVLAELPSDCFGAYIISMATSPSDVLAVELLQRECHVKKPLRVVPLFEKLADLESAPAAMARLFSIEWYRNRINGKQEVMIGYSDSGKDAGRLTAAWQLYKAQEELIKVAKEFGVKLTMFHGRGGTVGRGGGPTHLAILSQPPETIHGSLRVTVQGEVIEQSFGEEHLCFRTLQRFCAATLEHGMNPPISPQPEWRALMDEIAVHATEQYREIVFKEPRFVEYFRLATPELEYGRMNIGSRPSKRKPSGGIESLRAIPWIFAWTQTRFHLPVWLGFGAAFKYAIEKDIKNLHMLQEMYKTWPFFRVTIDLIEMVFAKGDPGIAALNDKLLVSEDLWSFGESLRANYEETKNLVLKIAGHKNLLEGDPYLRQRLRLRDSYITTLNVCQAYTLKRIRDPNFHVTLRPHICKEYAEPSSKPGNDLIKLNPKSEYAPGLEDTLILTMKGIAAGMQNTAWRLRIVGVVGIVLEKIEIGIVVNIVVGKFEFVGIVMEVEIVAIVDVAHVLIDVGVFRLQEDEEFGI</sequence>
<proteinExistence type="inferred from homology"/>
<organism evidence="14 15">
    <name type="scientific">Tanacetum coccineum</name>
    <dbReference type="NCBI Taxonomy" id="301880"/>
    <lineage>
        <taxon>Eukaryota</taxon>
        <taxon>Viridiplantae</taxon>
        <taxon>Streptophyta</taxon>
        <taxon>Embryophyta</taxon>
        <taxon>Tracheophyta</taxon>
        <taxon>Spermatophyta</taxon>
        <taxon>Magnoliopsida</taxon>
        <taxon>eudicotyledons</taxon>
        <taxon>Gunneridae</taxon>
        <taxon>Pentapetalae</taxon>
        <taxon>asterids</taxon>
        <taxon>campanulids</taxon>
        <taxon>Asterales</taxon>
        <taxon>Asteraceae</taxon>
        <taxon>Asteroideae</taxon>
        <taxon>Anthemideae</taxon>
        <taxon>Anthemidinae</taxon>
        <taxon>Tanacetum</taxon>
    </lineage>
</organism>
<dbReference type="EC" id="4.1.1.31" evidence="5"/>
<keyword evidence="9" id="KW-0456">Lyase</keyword>
<evidence type="ECO:0000256" key="1">
    <source>
        <dbReference type="ARBA" id="ARBA00001946"/>
    </source>
</evidence>
<keyword evidence="7" id="KW-0597">Phosphoprotein</keyword>
<dbReference type="HAMAP" id="MF_00595">
    <property type="entry name" value="PEPcase_type1"/>
    <property type="match status" value="1"/>
</dbReference>
<keyword evidence="6" id="KW-0963">Cytoplasm</keyword>
<dbReference type="Proteomes" id="UP001151760">
    <property type="component" value="Unassembled WGS sequence"/>
</dbReference>
<dbReference type="NCBIfam" id="NF000584">
    <property type="entry name" value="PRK00009.1"/>
    <property type="match status" value="1"/>
</dbReference>
<dbReference type="SUPFAM" id="SSF51621">
    <property type="entry name" value="Phosphoenolpyruvate/pyruvate domain"/>
    <property type="match status" value="1"/>
</dbReference>
<comment type="catalytic activity">
    <reaction evidence="11">
        <text>oxaloacetate + phosphate = phosphoenolpyruvate + hydrogencarbonate</text>
        <dbReference type="Rhea" id="RHEA:28370"/>
        <dbReference type="ChEBI" id="CHEBI:16452"/>
        <dbReference type="ChEBI" id="CHEBI:17544"/>
        <dbReference type="ChEBI" id="CHEBI:43474"/>
        <dbReference type="ChEBI" id="CHEBI:58702"/>
        <dbReference type="EC" id="4.1.1.31"/>
    </reaction>
</comment>
<evidence type="ECO:0000256" key="6">
    <source>
        <dbReference type="ARBA" id="ARBA00022490"/>
    </source>
</evidence>
<evidence type="ECO:0000256" key="2">
    <source>
        <dbReference type="ARBA" id="ARBA00004496"/>
    </source>
</evidence>
<protein>
    <recommendedName>
        <fullName evidence="5">phosphoenolpyruvate carboxylase</fullName>
        <ecNumber evidence="5">4.1.1.31</ecNumber>
    </recommendedName>
</protein>
<feature type="active site" evidence="13">
    <location>
        <position position="602"/>
    </location>
</feature>
<evidence type="ECO:0000256" key="3">
    <source>
        <dbReference type="ARBA" id="ARBA00008346"/>
    </source>
</evidence>
<dbReference type="PROSITE" id="PS00393">
    <property type="entry name" value="PEPCASE_2"/>
    <property type="match status" value="1"/>
</dbReference>
<dbReference type="InterPro" id="IPR021135">
    <property type="entry name" value="PEP_COase"/>
</dbReference>
<evidence type="ECO:0000256" key="13">
    <source>
        <dbReference type="PROSITE-ProRule" id="PRU10112"/>
    </source>
</evidence>
<comment type="similarity">
    <text evidence="3">Belongs to the PEPCase type 1 family.</text>
</comment>
<dbReference type="Pfam" id="PF00311">
    <property type="entry name" value="PEPcase"/>
    <property type="match status" value="1"/>
</dbReference>
<name>A0ABQ5C927_9ASTR</name>
<comment type="subunit">
    <text evidence="4">Homotetramer.</text>
</comment>
<reference evidence="14" key="1">
    <citation type="journal article" date="2022" name="Int. J. Mol. Sci.">
        <title>Draft Genome of Tanacetum Coccineum: Genomic Comparison of Closely Related Tanacetum-Family Plants.</title>
        <authorList>
            <person name="Yamashiro T."/>
            <person name="Shiraishi A."/>
            <person name="Nakayama K."/>
            <person name="Satake H."/>
        </authorList>
    </citation>
    <scope>NUCLEOTIDE SEQUENCE</scope>
</reference>
<dbReference type="InterPro" id="IPR015813">
    <property type="entry name" value="Pyrv/PenolPyrv_kinase-like_dom"/>
</dbReference>
<dbReference type="InterPro" id="IPR018129">
    <property type="entry name" value="PEP_COase_Lys_AS"/>
</dbReference>
<accession>A0ABQ5C927</accession>
<evidence type="ECO:0000313" key="14">
    <source>
        <dbReference type="EMBL" id="GJT22498.1"/>
    </source>
</evidence>
<comment type="cofactor">
    <cofactor evidence="1">
        <name>Mg(2+)</name>
        <dbReference type="ChEBI" id="CHEBI:18420"/>
    </cofactor>
</comment>
<dbReference type="PANTHER" id="PTHR30523">
    <property type="entry name" value="PHOSPHOENOLPYRUVATE CARBOXYLASE"/>
    <property type="match status" value="1"/>
</dbReference>
<evidence type="ECO:0000256" key="8">
    <source>
        <dbReference type="ARBA" id="ARBA00022842"/>
    </source>
</evidence>
<dbReference type="PROSITE" id="PS00781">
    <property type="entry name" value="PEPCASE_1"/>
    <property type="match status" value="1"/>
</dbReference>
<evidence type="ECO:0000256" key="5">
    <source>
        <dbReference type="ARBA" id="ARBA00012305"/>
    </source>
</evidence>
<keyword evidence="8" id="KW-0460">Magnesium</keyword>
<reference evidence="14" key="2">
    <citation type="submission" date="2022-01" db="EMBL/GenBank/DDBJ databases">
        <authorList>
            <person name="Yamashiro T."/>
            <person name="Shiraishi A."/>
            <person name="Satake H."/>
            <person name="Nakayama K."/>
        </authorList>
    </citation>
    <scope>NUCLEOTIDE SEQUENCE</scope>
</reference>
<dbReference type="InterPro" id="IPR033129">
    <property type="entry name" value="PEPCASE_His_AS"/>
</dbReference>
<dbReference type="InterPro" id="IPR022805">
    <property type="entry name" value="PEP_COase_bac/pln-type"/>
</dbReference>
<evidence type="ECO:0000256" key="11">
    <source>
        <dbReference type="ARBA" id="ARBA00048995"/>
    </source>
</evidence>
<keyword evidence="15" id="KW-1185">Reference proteome</keyword>
<dbReference type="PANTHER" id="PTHR30523:SF33">
    <property type="entry name" value="PHOSPHOENOLPYRUVATE CARBOXYLASE 3"/>
    <property type="match status" value="1"/>
</dbReference>
<keyword evidence="10" id="KW-0120">Carbon dioxide fixation</keyword>
<dbReference type="PRINTS" id="PR00150">
    <property type="entry name" value="PEPCARBXLASE"/>
</dbReference>
<evidence type="ECO:0000256" key="12">
    <source>
        <dbReference type="PROSITE-ProRule" id="PRU10111"/>
    </source>
</evidence>
<dbReference type="Gene3D" id="1.20.1440.90">
    <property type="entry name" value="Phosphoenolpyruvate/pyruvate domain"/>
    <property type="match status" value="1"/>
</dbReference>
<dbReference type="EMBL" id="BQNB010013973">
    <property type="protein sequence ID" value="GJT22498.1"/>
    <property type="molecule type" value="Genomic_DNA"/>
</dbReference>
<gene>
    <name evidence="14" type="ORF">Tco_0892435</name>
</gene>
<comment type="subcellular location">
    <subcellularLocation>
        <location evidence="2">Cytoplasm</location>
    </subcellularLocation>
</comment>